<sequence length="50" mass="6316">MLRRSIYYLLSIRVFFSVTIIRRHKQRSKLNRDEVQRCIRIIFIRHLIEQ</sequence>
<evidence type="ECO:0000313" key="1">
    <source>
        <dbReference type="EMBL" id="CDW38627.1"/>
    </source>
</evidence>
<name>A0A0K2UL26_LEPSM</name>
<dbReference type="EMBL" id="HACA01021266">
    <property type="protein sequence ID" value="CDW38627.1"/>
    <property type="molecule type" value="Transcribed_RNA"/>
</dbReference>
<protein>
    <submittedName>
        <fullName evidence="1">Uncharacterized protein</fullName>
    </submittedName>
</protein>
<dbReference type="AlphaFoldDB" id="A0A0K2UL26"/>
<organism evidence="1">
    <name type="scientific">Lepeophtheirus salmonis</name>
    <name type="common">Salmon louse</name>
    <name type="synonym">Caligus salmonis</name>
    <dbReference type="NCBI Taxonomy" id="72036"/>
    <lineage>
        <taxon>Eukaryota</taxon>
        <taxon>Metazoa</taxon>
        <taxon>Ecdysozoa</taxon>
        <taxon>Arthropoda</taxon>
        <taxon>Crustacea</taxon>
        <taxon>Multicrustacea</taxon>
        <taxon>Hexanauplia</taxon>
        <taxon>Copepoda</taxon>
        <taxon>Siphonostomatoida</taxon>
        <taxon>Caligidae</taxon>
        <taxon>Lepeophtheirus</taxon>
    </lineage>
</organism>
<accession>A0A0K2UL26</accession>
<proteinExistence type="predicted"/>
<reference evidence="1" key="1">
    <citation type="submission" date="2014-05" db="EMBL/GenBank/DDBJ databases">
        <authorList>
            <person name="Chronopoulou M."/>
        </authorList>
    </citation>
    <scope>NUCLEOTIDE SEQUENCE</scope>
    <source>
        <tissue evidence="1">Whole organism</tissue>
    </source>
</reference>